<dbReference type="GO" id="GO:0015528">
    <property type="term" value="F:lactose:proton symporter activity"/>
    <property type="evidence" value="ECO:0007669"/>
    <property type="project" value="TreeGrafter"/>
</dbReference>
<evidence type="ECO:0000256" key="3">
    <source>
        <dbReference type="ARBA" id="ARBA00022475"/>
    </source>
</evidence>
<name>Q8G7X9_BIFLO</name>
<dbReference type="PANTHER" id="PTHR23522">
    <property type="entry name" value="BLL5896 PROTEIN"/>
    <property type="match status" value="1"/>
</dbReference>
<dbReference type="GO" id="GO:0005886">
    <property type="term" value="C:plasma membrane"/>
    <property type="evidence" value="ECO:0007669"/>
    <property type="project" value="UniProtKB-SubCell"/>
</dbReference>
<proteinExistence type="predicted"/>
<gene>
    <name evidence="9" type="primary">cscB</name>
    <name evidence="9" type="ordered locus">BL0106</name>
</gene>
<feature type="transmembrane region" description="Helical" evidence="8">
    <location>
        <begin position="167"/>
        <end position="188"/>
    </location>
</feature>
<evidence type="ECO:0000313" key="10">
    <source>
        <dbReference type="Proteomes" id="UP000000439"/>
    </source>
</evidence>
<feature type="transmembrane region" description="Helical" evidence="8">
    <location>
        <begin position="233"/>
        <end position="251"/>
    </location>
</feature>
<dbReference type="HOGENOM" id="CLU_055585_0_0_11"/>
<organism evidence="9 10">
    <name type="scientific">Bifidobacterium longum (strain NCC 2705)</name>
    <dbReference type="NCBI Taxonomy" id="206672"/>
    <lineage>
        <taxon>Bacteria</taxon>
        <taxon>Bacillati</taxon>
        <taxon>Actinomycetota</taxon>
        <taxon>Actinomycetes</taxon>
        <taxon>Bifidobacteriales</taxon>
        <taxon>Bifidobacteriaceae</taxon>
        <taxon>Bifidobacterium</taxon>
    </lineage>
</organism>
<evidence type="ECO:0000256" key="5">
    <source>
        <dbReference type="ARBA" id="ARBA00022692"/>
    </source>
</evidence>
<feature type="transmembrane region" description="Helical" evidence="8">
    <location>
        <begin position="381"/>
        <end position="402"/>
    </location>
</feature>
<keyword evidence="2" id="KW-0813">Transport</keyword>
<sequence length="500" mass="55996">MRVEQVRHADLRQSIDVNRLTSHNNYYITTSTKARPPEQKRYITNNQPSSNQRMIMASATKSAWKNPSYLQSSFGIFMFFCSWGIWWSFFQRWLISGVGLTNAEVGTIYSINSLATLVIMFVYGVIQDQLGIKRKLVIVVSVIAACVGPFVQFVYAPMILAGGTTRWIGALIGSIVLSAGFMSGCSLFEAVTERYSRKFGFEYGQSRAWGSFGYAIVALCAGFLFNINPLINFWVGSAFGPGMLLVYAFWVPAEQKEELKKETDPNAAPTNPSLKEMVAVLKMPTLWVLIVFMLLTNTFYTVFDQQMFPTYYANLFPTEEIGNATYGTLNGFQVFLESAMMGVVPIIMKKIGVRNALLLGATVMFLRIGLCGVFHDPVTISIVKLFHSIEVPLFCLPAFRYFTLHFDTKLSATLYMVGFQIASQVGQVIFSTPLGAFHDKMAQILPNNDMGSRVTFWVISAIVLCALIYGFFVIKHDDQEVGGDPFYTDKQLRQMEAAKA</sequence>
<dbReference type="Pfam" id="PF01306">
    <property type="entry name" value="LacY_symp"/>
    <property type="match status" value="1"/>
</dbReference>
<accession>Q8G7X9</accession>
<dbReference type="PANTHER" id="PTHR23522:SF10">
    <property type="entry name" value="3-PHENYLPROPIONIC ACID TRANSPORTER-RELATED"/>
    <property type="match status" value="1"/>
</dbReference>
<evidence type="ECO:0000256" key="4">
    <source>
        <dbReference type="ARBA" id="ARBA00022519"/>
    </source>
</evidence>
<dbReference type="EMBL" id="AE014295">
    <property type="protein sequence ID" value="AAN23971.1"/>
    <property type="molecule type" value="Genomic_DNA"/>
</dbReference>
<dbReference type="InterPro" id="IPR036259">
    <property type="entry name" value="MFS_trans_sf"/>
</dbReference>
<dbReference type="PRINTS" id="PR00174">
    <property type="entry name" value="LACYSMPORT"/>
</dbReference>
<keyword evidence="4" id="KW-0997">Cell inner membrane</keyword>
<dbReference type="NCBIfam" id="TIGR00882">
    <property type="entry name" value="2A0105"/>
    <property type="match status" value="1"/>
</dbReference>
<keyword evidence="6 8" id="KW-1133">Transmembrane helix</keyword>
<feature type="transmembrane region" description="Helical" evidence="8">
    <location>
        <begin position="454"/>
        <end position="474"/>
    </location>
</feature>
<dbReference type="KEGG" id="blo:BL0106"/>
<evidence type="ECO:0000256" key="2">
    <source>
        <dbReference type="ARBA" id="ARBA00022448"/>
    </source>
</evidence>
<comment type="subcellular location">
    <subcellularLocation>
        <location evidence="1">Cell inner membrane</location>
        <topology evidence="1">Multi-pass membrane protein</topology>
    </subcellularLocation>
</comment>
<dbReference type="Proteomes" id="UP000000439">
    <property type="component" value="Chromosome"/>
</dbReference>
<keyword evidence="5 8" id="KW-0812">Transmembrane</keyword>
<evidence type="ECO:0000256" key="1">
    <source>
        <dbReference type="ARBA" id="ARBA00004429"/>
    </source>
</evidence>
<feature type="transmembrane region" description="Helical" evidence="8">
    <location>
        <begin position="323"/>
        <end position="344"/>
    </location>
</feature>
<feature type="transmembrane region" description="Helical" evidence="8">
    <location>
        <begin position="414"/>
        <end position="434"/>
    </location>
</feature>
<feature type="transmembrane region" description="Helical" evidence="8">
    <location>
        <begin position="107"/>
        <end position="126"/>
    </location>
</feature>
<keyword evidence="3" id="KW-1003">Cell membrane</keyword>
<evidence type="ECO:0000256" key="7">
    <source>
        <dbReference type="ARBA" id="ARBA00023136"/>
    </source>
</evidence>
<dbReference type="InterPro" id="IPR000576">
    <property type="entry name" value="LacY/RafB_perm_fam"/>
</dbReference>
<evidence type="ECO:0000256" key="6">
    <source>
        <dbReference type="ARBA" id="ARBA00022989"/>
    </source>
</evidence>
<keyword evidence="10" id="KW-1185">Reference proteome</keyword>
<dbReference type="NCBIfam" id="NF007077">
    <property type="entry name" value="PRK09528.1"/>
    <property type="match status" value="1"/>
</dbReference>
<evidence type="ECO:0000313" key="9">
    <source>
        <dbReference type="EMBL" id="AAN23971.1"/>
    </source>
</evidence>
<feature type="transmembrane region" description="Helical" evidence="8">
    <location>
        <begin position="208"/>
        <end position="227"/>
    </location>
</feature>
<reference evidence="9 10" key="1">
    <citation type="journal article" date="2002" name="Proc. Natl. Acad. Sci. U.S.A.">
        <title>The genome sequence of Bifidobacterium longum reflects its adaptation to the human gastrointestinal tract.</title>
        <authorList>
            <person name="Schell M.A."/>
            <person name="Karmirantzou M."/>
            <person name="Snel B."/>
            <person name="Vilanova D."/>
            <person name="Berger B."/>
            <person name="Pessi G."/>
            <person name="Zwahlen M.C."/>
            <person name="Desiere F."/>
            <person name="Bork P."/>
            <person name="Delley M."/>
            <person name="Pridmore R.D."/>
            <person name="Arigoni F."/>
        </authorList>
    </citation>
    <scope>NUCLEOTIDE SEQUENCE [LARGE SCALE GENOMIC DNA]</scope>
    <source>
        <strain evidence="10">NCC 2705</strain>
    </source>
</reference>
<feature type="transmembrane region" description="Helical" evidence="8">
    <location>
        <begin position="138"/>
        <end position="161"/>
    </location>
</feature>
<feature type="transmembrane region" description="Helical" evidence="8">
    <location>
        <begin position="285"/>
        <end position="303"/>
    </location>
</feature>
<evidence type="ECO:0000256" key="8">
    <source>
        <dbReference type="SAM" id="Phobius"/>
    </source>
</evidence>
<dbReference type="EnsemblBacteria" id="AAN23971">
    <property type="protein sequence ID" value="AAN23971"/>
    <property type="gene ID" value="BL0106"/>
</dbReference>
<keyword evidence="7 8" id="KW-0472">Membrane</keyword>
<dbReference type="GO" id="GO:0030395">
    <property type="term" value="F:lactose binding"/>
    <property type="evidence" value="ECO:0007669"/>
    <property type="project" value="TreeGrafter"/>
</dbReference>
<dbReference type="STRING" id="206672.BL0106"/>
<feature type="transmembrane region" description="Helical" evidence="8">
    <location>
        <begin position="356"/>
        <end position="375"/>
    </location>
</feature>
<protein>
    <submittedName>
        <fullName evidence="9">Sucrose transport protein</fullName>
    </submittedName>
</protein>
<dbReference type="SUPFAM" id="SSF103473">
    <property type="entry name" value="MFS general substrate transporter"/>
    <property type="match status" value="1"/>
</dbReference>
<dbReference type="AlphaFoldDB" id="Q8G7X9"/>
<dbReference type="Gene3D" id="1.20.1250.20">
    <property type="entry name" value="MFS general substrate transporter like domains"/>
    <property type="match status" value="2"/>
</dbReference>
<feature type="transmembrane region" description="Helical" evidence="8">
    <location>
        <begin position="69"/>
        <end position="87"/>
    </location>
</feature>